<evidence type="ECO:0000313" key="2">
    <source>
        <dbReference type="EMBL" id="MBB4676467.1"/>
    </source>
</evidence>
<name>A0A7W7C8F3_9PSEU</name>
<accession>A0A7W7C8F3</accession>
<dbReference type="RefSeq" id="WP_185002288.1">
    <property type="nucleotide sequence ID" value="NZ_BAAAUI010000015.1"/>
</dbReference>
<keyword evidence="1" id="KW-0472">Membrane</keyword>
<gene>
    <name evidence="2" type="ORF">HNR67_002585</name>
</gene>
<protein>
    <submittedName>
        <fullName evidence="2">Uncharacterized protein</fullName>
    </submittedName>
</protein>
<dbReference type="Proteomes" id="UP000533598">
    <property type="component" value="Unassembled WGS sequence"/>
</dbReference>
<comment type="caution">
    <text evidence="2">The sequence shown here is derived from an EMBL/GenBank/DDBJ whole genome shotgun (WGS) entry which is preliminary data.</text>
</comment>
<reference evidence="2 3" key="1">
    <citation type="submission" date="2020-08" db="EMBL/GenBank/DDBJ databases">
        <title>Sequencing the genomes of 1000 actinobacteria strains.</title>
        <authorList>
            <person name="Klenk H.-P."/>
        </authorList>
    </citation>
    <scope>NUCLEOTIDE SEQUENCE [LARGE SCALE GENOMIC DNA]</scope>
    <source>
        <strain evidence="2 3">DSM 44230</strain>
    </source>
</reference>
<dbReference type="EMBL" id="JACHMH010000001">
    <property type="protein sequence ID" value="MBB4676467.1"/>
    <property type="molecule type" value="Genomic_DNA"/>
</dbReference>
<evidence type="ECO:0000256" key="1">
    <source>
        <dbReference type="SAM" id="Phobius"/>
    </source>
</evidence>
<feature type="transmembrane region" description="Helical" evidence="1">
    <location>
        <begin position="37"/>
        <end position="58"/>
    </location>
</feature>
<evidence type="ECO:0000313" key="3">
    <source>
        <dbReference type="Proteomes" id="UP000533598"/>
    </source>
</evidence>
<organism evidence="2 3">
    <name type="scientific">Crossiella cryophila</name>
    <dbReference type="NCBI Taxonomy" id="43355"/>
    <lineage>
        <taxon>Bacteria</taxon>
        <taxon>Bacillati</taxon>
        <taxon>Actinomycetota</taxon>
        <taxon>Actinomycetes</taxon>
        <taxon>Pseudonocardiales</taxon>
        <taxon>Pseudonocardiaceae</taxon>
        <taxon>Crossiella</taxon>
    </lineage>
</organism>
<keyword evidence="3" id="KW-1185">Reference proteome</keyword>
<keyword evidence="1" id="KW-1133">Transmembrane helix</keyword>
<proteinExistence type="predicted"/>
<dbReference type="AlphaFoldDB" id="A0A7W7C8F3"/>
<keyword evidence="1" id="KW-0812">Transmembrane</keyword>
<sequence>MSASPQDGDQPTVAESLSSDLMLPVAARVRSRWKLSWWQWAFVGVATTVVIAVSVVAINGAAGTSVYELSGVMSLKDGDATFSSRSIVVLDRTVEGADGMYECRGSRGSRGYRDIAEGAEVKVYDAASKIIAVGSLGKGRAGSQSADVCNFPIAVAKVPVGHELYQVEVSRRGKVTVEASPENGKLYALLRLGD</sequence>